<dbReference type="InterPro" id="IPR000683">
    <property type="entry name" value="Gfo/Idh/MocA-like_OxRdtase_N"/>
</dbReference>
<dbReference type="GO" id="GO:0016491">
    <property type="term" value="F:oxidoreductase activity"/>
    <property type="evidence" value="ECO:0007669"/>
    <property type="project" value="UniProtKB-KW"/>
</dbReference>
<feature type="region of interest" description="Disordered" evidence="2">
    <location>
        <begin position="1"/>
        <end position="22"/>
    </location>
</feature>
<dbReference type="PANTHER" id="PTHR43818">
    <property type="entry name" value="BCDNA.GH03377"/>
    <property type="match status" value="1"/>
</dbReference>
<dbReference type="SUPFAM" id="SSF55347">
    <property type="entry name" value="Glyceraldehyde-3-phosphate dehydrogenase-like, C-terminal domain"/>
    <property type="match status" value="1"/>
</dbReference>
<dbReference type="Proteomes" id="UP000265926">
    <property type="component" value="Unassembled WGS sequence"/>
</dbReference>
<organism evidence="4 5">
    <name type="scientific">Maribellus luteus</name>
    <dbReference type="NCBI Taxonomy" id="2305463"/>
    <lineage>
        <taxon>Bacteria</taxon>
        <taxon>Pseudomonadati</taxon>
        <taxon>Bacteroidota</taxon>
        <taxon>Bacteroidia</taxon>
        <taxon>Marinilabiliales</taxon>
        <taxon>Prolixibacteraceae</taxon>
        <taxon>Maribellus</taxon>
    </lineage>
</organism>
<dbReference type="GO" id="GO:0000166">
    <property type="term" value="F:nucleotide binding"/>
    <property type="evidence" value="ECO:0007669"/>
    <property type="project" value="InterPro"/>
</dbReference>
<feature type="compositionally biased region" description="Basic and acidic residues" evidence="2">
    <location>
        <begin position="1"/>
        <end position="17"/>
    </location>
</feature>
<sequence length="530" mass="59069">MTDRMKAESSKESDNRSNEGMQRRTVLKALAGLPVVGFMGFEIFKKNNYAIEKRNSVLKELGLDSIEFPESNYGKTKPSGELIRIGFIGFGTRATQLSKALGFMHPMEVKKGQQNNTLTDWLGQEYLNVAITGICDVFDLHAQKGMATAGNEIRPGGQDAPKLPVKRYASYQEMLADKDIDAVIIATPDHHHARIATEAARAGKHIYCEKSPALNEEELNELYTAVKNSQVVYQLGHQITQSIVFQQAKEIIKKNILGKITLIETTSNRNTANGAWIRHLDPNGNPKPGNEDTIDWKQWLGNAPDAPFSVDRYYNWTKWFDYDTGMIGQLFTHEFDAVNQLLHIGIPQSVTSSGGIYYWKDNREMPDSLHCVFEYPNRDLTLLYSGNLASSRGRGRVFMGHDASMELGNNAIIMADQNSTRYAEGIRSGAIDPGAPMISFNPGAGQIDAVSSASEKYYASRGLTTTSINGRNVDVTHLHLLEWLECIRNGGTPSANIEMAFQEGIACIMAHRSYLEKRTMSWDSENKKIV</sequence>
<dbReference type="Gene3D" id="3.40.50.720">
    <property type="entry name" value="NAD(P)-binding Rossmann-like Domain"/>
    <property type="match status" value="1"/>
</dbReference>
<evidence type="ECO:0000256" key="2">
    <source>
        <dbReference type="SAM" id="MobiDB-lite"/>
    </source>
</evidence>
<dbReference type="SUPFAM" id="SSF51735">
    <property type="entry name" value="NAD(P)-binding Rossmann-fold domains"/>
    <property type="match status" value="1"/>
</dbReference>
<dbReference type="InterPro" id="IPR036291">
    <property type="entry name" value="NAD(P)-bd_dom_sf"/>
</dbReference>
<dbReference type="EMBL" id="QWGR01000010">
    <property type="protein sequence ID" value="RIJ46981.1"/>
    <property type="molecule type" value="Genomic_DNA"/>
</dbReference>
<accession>A0A399SXV8</accession>
<dbReference type="AlphaFoldDB" id="A0A399SXV8"/>
<comment type="caution">
    <text evidence="4">The sequence shown here is derived from an EMBL/GenBank/DDBJ whole genome shotgun (WGS) entry which is preliminary data.</text>
</comment>
<proteinExistence type="predicted"/>
<name>A0A399SXV8_9BACT</name>
<dbReference type="Gene3D" id="3.30.360.10">
    <property type="entry name" value="Dihydrodipicolinate Reductase, domain 2"/>
    <property type="match status" value="1"/>
</dbReference>
<dbReference type="InterPro" id="IPR050463">
    <property type="entry name" value="Gfo/Idh/MocA_oxidrdct_glycsds"/>
</dbReference>
<evidence type="ECO:0000256" key="1">
    <source>
        <dbReference type="ARBA" id="ARBA00023002"/>
    </source>
</evidence>
<keyword evidence="5" id="KW-1185">Reference proteome</keyword>
<evidence type="ECO:0000259" key="3">
    <source>
        <dbReference type="Pfam" id="PF01408"/>
    </source>
</evidence>
<evidence type="ECO:0000313" key="5">
    <source>
        <dbReference type="Proteomes" id="UP000265926"/>
    </source>
</evidence>
<dbReference type="OrthoDB" id="9795543at2"/>
<evidence type="ECO:0000313" key="4">
    <source>
        <dbReference type="EMBL" id="RIJ46981.1"/>
    </source>
</evidence>
<dbReference type="Pfam" id="PF01408">
    <property type="entry name" value="GFO_IDH_MocA"/>
    <property type="match status" value="1"/>
</dbReference>
<reference evidence="4 5" key="1">
    <citation type="submission" date="2018-08" db="EMBL/GenBank/DDBJ databases">
        <title>Pallidiluteibacterium maritimus gen. nov., sp. nov., isolated from coastal sediment.</title>
        <authorList>
            <person name="Zhou L.Y."/>
        </authorList>
    </citation>
    <scope>NUCLEOTIDE SEQUENCE [LARGE SCALE GENOMIC DNA]</scope>
    <source>
        <strain evidence="4 5">XSD2</strain>
    </source>
</reference>
<gene>
    <name evidence="4" type="ORF">D1614_16230</name>
</gene>
<feature type="domain" description="Gfo/Idh/MocA-like oxidoreductase N-terminal" evidence="3">
    <location>
        <begin position="160"/>
        <end position="237"/>
    </location>
</feature>
<protein>
    <submittedName>
        <fullName evidence="4">Gfo/Idh/MocA family oxidoreductase</fullName>
    </submittedName>
</protein>
<keyword evidence="1" id="KW-0560">Oxidoreductase</keyword>
<dbReference type="PANTHER" id="PTHR43818:SF11">
    <property type="entry name" value="BCDNA.GH03377"/>
    <property type="match status" value="1"/>
</dbReference>